<gene>
    <name evidence="2" type="ORF">CWI37_0691p0010</name>
</gene>
<dbReference type="VEuPathDB" id="MicrosporidiaDB:CWI37_0691p0010"/>
<evidence type="ECO:0000256" key="1">
    <source>
        <dbReference type="SAM" id="Coils"/>
    </source>
</evidence>
<dbReference type="EMBL" id="PITJ01000691">
    <property type="protein sequence ID" value="TBU01521.1"/>
    <property type="molecule type" value="Genomic_DNA"/>
</dbReference>
<reference evidence="2 3" key="1">
    <citation type="submission" date="2017-12" db="EMBL/GenBank/DDBJ databases">
        <authorList>
            <person name="Pombert J.-F."/>
            <person name="Haag K.L."/>
            <person name="Ebert D."/>
        </authorList>
    </citation>
    <scope>NUCLEOTIDE SEQUENCE [LARGE SCALE GENOMIC DNA]</scope>
    <source>
        <strain evidence="2">FI-OER-3-3</strain>
    </source>
</reference>
<keyword evidence="1" id="KW-0175">Coiled coil</keyword>
<organism evidence="2 3">
    <name type="scientific">Hamiltosporidium tvaerminnensis</name>
    <dbReference type="NCBI Taxonomy" id="1176355"/>
    <lineage>
        <taxon>Eukaryota</taxon>
        <taxon>Fungi</taxon>
        <taxon>Fungi incertae sedis</taxon>
        <taxon>Microsporidia</taxon>
        <taxon>Dubosqiidae</taxon>
        <taxon>Hamiltosporidium</taxon>
    </lineage>
</organism>
<evidence type="ECO:0000313" key="2">
    <source>
        <dbReference type="EMBL" id="TBU01521.1"/>
    </source>
</evidence>
<dbReference type="Proteomes" id="UP000292362">
    <property type="component" value="Unassembled WGS sequence"/>
</dbReference>
<feature type="non-terminal residue" evidence="2">
    <location>
        <position position="1"/>
    </location>
</feature>
<accession>A0A4Q9L3Z0</accession>
<comment type="caution">
    <text evidence="2">The sequence shown here is derived from an EMBL/GenBank/DDBJ whole genome shotgun (WGS) entry which is preliminary data.</text>
</comment>
<feature type="coiled-coil region" evidence="1">
    <location>
        <begin position="268"/>
        <end position="295"/>
    </location>
</feature>
<sequence length="469" mass="56868">KNNKIDKNCKSNEINTNNEIIKNCKFNEINRTEINNEINRENYNLLFDCLKNFVKNNFDFIKENINNVFDFKNNIYREMCLEDKEYLGRLCIIYYLNLESKIDILWYMKNHFRYLEILKFKYEICYEKNENKILYDEINIKVYSLLVKRFIFIIKNIEYFYRMNKGIEEDELTDINGNKFDKEMECIDEEKVFINEETIDENKFIKEELIKEKESLIETETIDREKEYIDIETESIDRETESIDRETEFIKETESIIEKESLIETESIDRETESIDREKESIDREKESIDRETETINRKINKKYLTETSDLIKICKNEFIKSVWTYLLSYINGDKNKIKLFFFKYKIYELNCNFCILKNSEFFKKLSEILQNKEKFKIEKIKFGVNVVDTLSVWKNLPINFYVFCFYTEVTPNIKVRIGYDNLFIYLDVEPIVHVTLFVACEYVSVCLVIRFKEDLVLSDIKFIKISYL</sequence>
<dbReference type="AlphaFoldDB" id="A0A4Q9L3Z0"/>
<proteinExistence type="predicted"/>
<protein>
    <submittedName>
        <fullName evidence="2">Uncharacterized protein</fullName>
    </submittedName>
</protein>
<name>A0A4Q9L3Z0_9MICR</name>
<evidence type="ECO:0000313" key="3">
    <source>
        <dbReference type="Proteomes" id="UP000292362"/>
    </source>
</evidence>